<dbReference type="SUPFAM" id="SSF53067">
    <property type="entry name" value="Actin-like ATPase domain"/>
    <property type="match status" value="1"/>
</dbReference>
<dbReference type="InterPro" id="IPR038152">
    <property type="entry name" value="Carbam_trans_C_sf"/>
</dbReference>
<dbReference type="RefSeq" id="WP_260795086.1">
    <property type="nucleotide sequence ID" value="NZ_CP093313.1"/>
</dbReference>
<dbReference type="EMBL" id="CP093313">
    <property type="protein sequence ID" value="UWZ85531.1"/>
    <property type="molecule type" value="Genomic_DNA"/>
</dbReference>
<sequence>MTTSRSWGSLLLRGAGMFQPDRKLHNFLRRVRHRRRPDGSYNILGICSTGHGASFALISSRYGVRALNFERFVAKKYALLMAREELRELHECDRGIPANIRFLLTNRDGSLPPISVFEDFWEPFLAHLLRGLPLSARDIDVVAGSESHFAINRAWLGRALGSFFPNAEVHTDLEHHLVHRAQAFYSSSFNDAAILTADACGEPLARLGGKSLAMTLAHGNGDSIQVFTEHAAPESSTGELYSFINDYLGFEHGEEGKTMGLSSFGRDTCYRALRPHLSLLGDGSFRFLDRGALTTAVQALEIQRREPKEPITPAHEDLACAIQMLLNEIMVNAVHVLARNSASTNLCIAGGTALNSIANETAFRASRFNAVHIMPNAGDCGHALGCALHAERNLRPRRTSPPASPGLHLTDALGPLYTDDEIEFALTRSGLPFRRVEAIHEYAAASIEKGRIVGWFQGGSEYGPRSLGQRSILADPRSPTMKDHLNHRVKHREPFRPFAPAVLEERASEFFDLTGPSPFMLRVVNVLPDKRSLISAVTHVDGTARVQTVSAATHPRFHALIEAFAQRTGVPVILNTSFNVAGKPIVETPDDAIDCFRSTHIDVVVLHDYVLEKEGLDG</sequence>
<evidence type="ECO:0000313" key="4">
    <source>
        <dbReference type="EMBL" id="UWZ85531.1"/>
    </source>
</evidence>
<dbReference type="AlphaFoldDB" id="A0A9J7BRQ3"/>
<dbReference type="InterPro" id="IPR051338">
    <property type="entry name" value="NodU/CmcH_Carbamoyltrnsfr"/>
</dbReference>
<dbReference type="PANTHER" id="PTHR34847">
    <property type="entry name" value="NODULATION PROTEIN U"/>
    <property type="match status" value="1"/>
</dbReference>
<dbReference type="CDD" id="cd24033">
    <property type="entry name" value="ASKHA_NBD_NodU_CmcH-like_N"/>
    <property type="match status" value="1"/>
</dbReference>
<evidence type="ECO:0000259" key="3">
    <source>
        <dbReference type="Pfam" id="PF16861"/>
    </source>
</evidence>
<feature type="domain" description="Carbamoyltransferase C-terminal" evidence="3">
    <location>
        <begin position="444"/>
        <end position="613"/>
    </location>
</feature>
<gene>
    <name evidence="4" type="ORF">MOP44_06210</name>
</gene>
<evidence type="ECO:0000256" key="1">
    <source>
        <dbReference type="ARBA" id="ARBA00006129"/>
    </source>
</evidence>
<dbReference type="Pfam" id="PF02543">
    <property type="entry name" value="Carbam_trans_N"/>
    <property type="match status" value="1"/>
</dbReference>
<dbReference type="InterPro" id="IPR043129">
    <property type="entry name" value="ATPase_NBD"/>
</dbReference>
<organism evidence="4 5">
    <name type="scientific">Occallatibacter riparius</name>
    <dbReference type="NCBI Taxonomy" id="1002689"/>
    <lineage>
        <taxon>Bacteria</taxon>
        <taxon>Pseudomonadati</taxon>
        <taxon>Acidobacteriota</taxon>
        <taxon>Terriglobia</taxon>
        <taxon>Terriglobales</taxon>
        <taxon>Acidobacteriaceae</taxon>
        <taxon>Occallatibacter</taxon>
    </lineage>
</organism>
<dbReference type="GO" id="GO:0003824">
    <property type="term" value="F:catalytic activity"/>
    <property type="evidence" value="ECO:0007669"/>
    <property type="project" value="InterPro"/>
</dbReference>
<dbReference type="Pfam" id="PF16861">
    <property type="entry name" value="Carbam_trans_C"/>
    <property type="match status" value="1"/>
</dbReference>
<dbReference type="InterPro" id="IPR031730">
    <property type="entry name" value="Carbam_trans_C"/>
</dbReference>
<evidence type="ECO:0000259" key="2">
    <source>
        <dbReference type="Pfam" id="PF02543"/>
    </source>
</evidence>
<dbReference type="Gene3D" id="3.90.870.20">
    <property type="entry name" value="Carbamoyltransferase, C-terminal domain"/>
    <property type="match status" value="1"/>
</dbReference>
<protein>
    <recommendedName>
        <fullName evidence="6">Carbamoyltransferase</fullName>
    </recommendedName>
</protein>
<dbReference type="InterPro" id="IPR003696">
    <property type="entry name" value="Carbtransf_dom"/>
</dbReference>
<proteinExistence type="inferred from homology"/>
<name>A0A9J7BRQ3_9BACT</name>
<dbReference type="Proteomes" id="UP001059380">
    <property type="component" value="Chromosome"/>
</dbReference>
<feature type="domain" description="Carbamoyltransferase" evidence="2">
    <location>
        <begin position="173"/>
        <end position="388"/>
    </location>
</feature>
<dbReference type="PANTHER" id="PTHR34847:SF1">
    <property type="entry name" value="NODULATION PROTEIN U"/>
    <property type="match status" value="1"/>
</dbReference>
<dbReference type="KEGG" id="orp:MOP44_06210"/>
<evidence type="ECO:0000313" key="5">
    <source>
        <dbReference type="Proteomes" id="UP001059380"/>
    </source>
</evidence>
<keyword evidence="5" id="KW-1185">Reference proteome</keyword>
<dbReference type="Gene3D" id="3.30.420.40">
    <property type="match status" value="1"/>
</dbReference>
<comment type="similarity">
    <text evidence="1">Belongs to the NodU/CmcH family.</text>
</comment>
<reference evidence="4" key="1">
    <citation type="submission" date="2021-04" db="EMBL/GenBank/DDBJ databases">
        <title>Phylogenetic analysis of Acidobacteriaceae.</title>
        <authorList>
            <person name="Qiu L."/>
            <person name="Zhang Q."/>
        </authorList>
    </citation>
    <scope>NUCLEOTIDE SEQUENCE</scope>
    <source>
        <strain evidence="4">DSM 25168</strain>
    </source>
</reference>
<accession>A0A9J7BRQ3</accession>
<evidence type="ECO:0008006" key="6">
    <source>
        <dbReference type="Google" id="ProtNLM"/>
    </source>
</evidence>